<reference evidence="1 2" key="1">
    <citation type="submission" date="2019-06" db="EMBL/GenBank/DDBJ databases">
        <authorList>
            <person name="Hudson L.K."/>
            <person name="Peters T.L."/>
            <person name="Song Y."/>
            <person name="Denes T.G."/>
        </authorList>
    </citation>
    <scope>NUCLEOTIDE SEQUENCE [LARGE SCALE GENOMIC DNA]</scope>
</reference>
<accession>A0A514U6K7</accession>
<dbReference type="Proteomes" id="UP000318611">
    <property type="component" value="Segment"/>
</dbReference>
<protein>
    <submittedName>
        <fullName evidence="1">Uncharacterized protein</fullName>
    </submittedName>
</protein>
<sequence length="60" mass="7197">MNNEEVENGFTEYMQGKGKFVKDKMEDVYKSGGKLSRKNDDIQEFLDKYDREWEELNNPE</sequence>
<organism evidence="1 2">
    <name type="scientific">Listeria phage LP-010</name>
    <dbReference type="NCBI Taxonomy" id="2590046"/>
    <lineage>
        <taxon>Viruses</taxon>
        <taxon>Duplodnaviria</taxon>
        <taxon>Heunggongvirae</taxon>
        <taxon>Uroviricota</taxon>
        <taxon>Caudoviricetes</taxon>
        <taxon>Homburgvirus</taxon>
        <taxon>Homburgvirus LP114</taxon>
    </lineage>
</organism>
<evidence type="ECO:0000313" key="2">
    <source>
        <dbReference type="Proteomes" id="UP000318611"/>
    </source>
</evidence>
<proteinExistence type="predicted"/>
<gene>
    <name evidence="1" type="ORF">FK481_0069</name>
</gene>
<dbReference type="EMBL" id="MN114082">
    <property type="protein sequence ID" value="QDK04583.1"/>
    <property type="molecule type" value="Genomic_DNA"/>
</dbReference>
<name>A0A514U6K7_9CAUD</name>
<evidence type="ECO:0000313" key="1">
    <source>
        <dbReference type="EMBL" id="QDK04583.1"/>
    </source>
</evidence>